<protein>
    <submittedName>
        <fullName evidence="2">WD repeat-containing protein wrap73</fullName>
    </submittedName>
</protein>
<feature type="region of interest" description="Disordered" evidence="1">
    <location>
        <begin position="126"/>
        <end position="164"/>
    </location>
</feature>
<comment type="caution">
    <text evidence="2">The sequence shown here is derived from an EMBL/GenBank/DDBJ whole genome shotgun (WGS) entry which is preliminary data.</text>
</comment>
<dbReference type="InterPro" id="IPR015943">
    <property type="entry name" value="WD40/YVTN_repeat-like_dom_sf"/>
</dbReference>
<dbReference type="InterPro" id="IPR001680">
    <property type="entry name" value="WD40_rpt"/>
</dbReference>
<evidence type="ECO:0000313" key="2">
    <source>
        <dbReference type="EMBL" id="KAF9322451.1"/>
    </source>
</evidence>
<dbReference type="GO" id="GO:0005815">
    <property type="term" value="C:microtubule organizing center"/>
    <property type="evidence" value="ECO:0007669"/>
    <property type="project" value="TreeGrafter"/>
</dbReference>
<keyword evidence="3" id="KW-1185">Reference proteome</keyword>
<dbReference type="InterPro" id="IPR052778">
    <property type="entry name" value="Centrosome-WD_assoc"/>
</dbReference>
<dbReference type="PANTHER" id="PTHR16220:SF0">
    <property type="entry name" value="WD REPEAT-CONTAINING PROTEIN WRAP73"/>
    <property type="match status" value="1"/>
</dbReference>
<dbReference type="AlphaFoldDB" id="A0A9P5SBV7"/>
<sequence>MEFTPPYKHSHFLTLFSPNAKYVASYHLAQEGFTRLHPSNPIQAHEDGGQGLIILRFAATMDVLRVIEIRLFRDVLPTITEIGWSPDSTLLLAACSATGIVIVWSVEAEAFKAVIQVPGILTGSSTLAPPSSSSGGSISLGSPGARHNNNAHKPTTLPGLPGVHGPGASILRGVRFSADSRHVLVWEEHLLRMSVWSLESRRVCAVQHPKATAQSAVTSYSVPPFSTLGTTATTAVSQSGTSSGSSSSSSSSSSGGTGGGGGGGGGGGCGYAFSVRADLQYVAMVERRDCRDYVAIHATEHFWTRPAIHSFAVPELMDVEGVLWSPDGRYLVMWENPKMDYKVVVYSMEGRCHGVYQAQDVGSVSGVAGPVFMGVKSVCWHPGSKLFVVGGYDQKIRVLNYMTWTSVLELEHTSSINYGPKTVLWRESDTIATDMHSQGGVEYVKVEQPAQVPTVRIDIHKPNTKIGVGWCDFNCDGTLLASRNENMPNVLWIWSLAEQKPVAIIQQQAAIRICRWDPSTPARIVWCCGTDRVYSWRADPNILGGDIEAVPVPAENFEVNSLRWCPEGGSLLLLDRDMFCLAYPLDENDQNTVHENTGSIFAGR</sequence>
<name>A0A9P5SBV7_9FUNG</name>
<dbReference type="GO" id="GO:1990810">
    <property type="term" value="P:microtubule anchoring at mitotic spindle pole body"/>
    <property type="evidence" value="ECO:0007669"/>
    <property type="project" value="TreeGrafter"/>
</dbReference>
<dbReference type="SUPFAM" id="SSF82171">
    <property type="entry name" value="DPP6 N-terminal domain-like"/>
    <property type="match status" value="1"/>
</dbReference>
<dbReference type="GO" id="GO:1990811">
    <property type="term" value="C:MWP complex"/>
    <property type="evidence" value="ECO:0007669"/>
    <property type="project" value="TreeGrafter"/>
</dbReference>
<reference evidence="2" key="1">
    <citation type="journal article" date="2020" name="Fungal Divers.">
        <title>Resolving the Mortierellaceae phylogeny through synthesis of multi-gene phylogenetics and phylogenomics.</title>
        <authorList>
            <person name="Vandepol N."/>
            <person name="Liber J."/>
            <person name="Desiro A."/>
            <person name="Na H."/>
            <person name="Kennedy M."/>
            <person name="Barry K."/>
            <person name="Grigoriev I.V."/>
            <person name="Miller A.N."/>
            <person name="O'Donnell K."/>
            <person name="Stajich J.E."/>
            <person name="Bonito G."/>
        </authorList>
    </citation>
    <scope>NUCLEOTIDE SEQUENCE</scope>
    <source>
        <strain evidence="2">NVP1</strain>
    </source>
</reference>
<evidence type="ECO:0000256" key="1">
    <source>
        <dbReference type="SAM" id="MobiDB-lite"/>
    </source>
</evidence>
<feature type="region of interest" description="Disordered" evidence="1">
    <location>
        <begin position="233"/>
        <end position="261"/>
    </location>
</feature>
<dbReference type="EMBL" id="JAAAUY010001552">
    <property type="protein sequence ID" value="KAF9322451.1"/>
    <property type="molecule type" value="Genomic_DNA"/>
</dbReference>
<dbReference type="Pfam" id="PF00400">
    <property type="entry name" value="WD40"/>
    <property type="match status" value="2"/>
</dbReference>
<dbReference type="Proteomes" id="UP000696485">
    <property type="component" value="Unassembled WGS sequence"/>
</dbReference>
<dbReference type="PANTHER" id="PTHR16220">
    <property type="entry name" value="WD REPEAT PROTEIN 8-RELATED"/>
    <property type="match status" value="1"/>
</dbReference>
<dbReference type="SMART" id="SM00320">
    <property type="entry name" value="WD40"/>
    <property type="match status" value="3"/>
</dbReference>
<gene>
    <name evidence="2" type="primary">WRAP73</name>
    <name evidence="2" type="ORF">BG006_002388</name>
</gene>
<organism evidence="2 3">
    <name type="scientific">Podila minutissima</name>
    <dbReference type="NCBI Taxonomy" id="64525"/>
    <lineage>
        <taxon>Eukaryota</taxon>
        <taxon>Fungi</taxon>
        <taxon>Fungi incertae sedis</taxon>
        <taxon>Mucoromycota</taxon>
        <taxon>Mortierellomycotina</taxon>
        <taxon>Mortierellomycetes</taxon>
        <taxon>Mortierellales</taxon>
        <taxon>Mortierellaceae</taxon>
        <taxon>Podila</taxon>
    </lineage>
</organism>
<feature type="compositionally biased region" description="Low complexity" evidence="1">
    <location>
        <begin position="239"/>
        <end position="254"/>
    </location>
</feature>
<dbReference type="Gene3D" id="2.130.10.10">
    <property type="entry name" value="YVTN repeat-like/Quinoprotein amine dehydrogenase"/>
    <property type="match status" value="2"/>
</dbReference>
<accession>A0A9P5SBV7</accession>
<evidence type="ECO:0000313" key="3">
    <source>
        <dbReference type="Proteomes" id="UP000696485"/>
    </source>
</evidence>
<proteinExistence type="predicted"/>
<feature type="compositionally biased region" description="Low complexity" evidence="1">
    <location>
        <begin position="126"/>
        <end position="145"/>
    </location>
</feature>